<dbReference type="PANTHER" id="PTHR14969:SF13">
    <property type="entry name" value="AT30094P"/>
    <property type="match status" value="1"/>
</dbReference>
<dbReference type="PANTHER" id="PTHR14969">
    <property type="entry name" value="SPHINGOSINE-1-PHOSPHATE PHOSPHOHYDROLASE"/>
    <property type="match status" value="1"/>
</dbReference>
<reference evidence="3" key="1">
    <citation type="submission" date="2019-04" db="EMBL/GenBank/DDBJ databases">
        <title>Evolution of Biomass-Degrading Anaerobic Consortia Revealed by Metagenomics.</title>
        <authorList>
            <person name="Peng X."/>
        </authorList>
    </citation>
    <scope>NUCLEOTIDE SEQUENCE</scope>
    <source>
        <strain evidence="3">SIG311</strain>
    </source>
</reference>
<dbReference type="Pfam" id="PF01569">
    <property type="entry name" value="PAP2"/>
    <property type="match status" value="1"/>
</dbReference>
<feature type="transmembrane region" description="Helical" evidence="1">
    <location>
        <begin position="54"/>
        <end position="72"/>
    </location>
</feature>
<name>A0A927UCM5_9FIRM</name>
<dbReference type="Proteomes" id="UP000766246">
    <property type="component" value="Unassembled WGS sequence"/>
</dbReference>
<dbReference type="Gene3D" id="1.20.144.10">
    <property type="entry name" value="Phosphatidic acid phosphatase type 2/haloperoxidase"/>
    <property type="match status" value="1"/>
</dbReference>
<accession>A0A927UCM5</accession>
<dbReference type="SMART" id="SM00014">
    <property type="entry name" value="acidPPc"/>
    <property type="match status" value="1"/>
</dbReference>
<keyword evidence="1" id="KW-0812">Transmembrane</keyword>
<dbReference type="InterPro" id="IPR036938">
    <property type="entry name" value="PAP2/HPO_sf"/>
</dbReference>
<comment type="caution">
    <text evidence="3">The sequence shown here is derived from an EMBL/GenBank/DDBJ whole genome shotgun (WGS) entry which is preliminary data.</text>
</comment>
<evidence type="ECO:0000313" key="4">
    <source>
        <dbReference type="Proteomes" id="UP000766246"/>
    </source>
</evidence>
<keyword evidence="1" id="KW-0472">Membrane</keyword>
<evidence type="ECO:0000259" key="2">
    <source>
        <dbReference type="SMART" id="SM00014"/>
    </source>
</evidence>
<evidence type="ECO:0000313" key="3">
    <source>
        <dbReference type="EMBL" id="MBE5919658.1"/>
    </source>
</evidence>
<proteinExistence type="predicted"/>
<sequence length="177" mass="19659">MISYREITERIKNNNGLVTALNVLDKAITYITVLVYLIFLIHGFLQIPEDKGLLLYRSILIPGVSFIIVSVYRKLLSAPRPYEVYGFTPALKKDTKGKSFPSRHVFSIFIVAFTVFQAFPVAGAVICVLGFLLAIIRVVGGVHFIKDVVAGFFMALIISIVCYGIFCGVFGLVMLPF</sequence>
<dbReference type="InterPro" id="IPR000326">
    <property type="entry name" value="PAP2/HPO"/>
</dbReference>
<dbReference type="SUPFAM" id="SSF48317">
    <property type="entry name" value="Acid phosphatase/Vanadium-dependent haloperoxidase"/>
    <property type="match status" value="1"/>
</dbReference>
<keyword evidence="1" id="KW-1133">Transmembrane helix</keyword>
<evidence type="ECO:0000256" key="1">
    <source>
        <dbReference type="SAM" id="Phobius"/>
    </source>
</evidence>
<dbReference type="AlphaFoldDB" id="A0A927UCM5"/>
<feature type="domain" description="Phosphatidic acid phosphatase type 2/haloperoxidase" evidence="2">
    <location>
        <begin position="53"/>
        <end position="163"/>
    </location>
</feature>
<feature type="transmembrane region" description="Helical" evidence="1">
    <location>
        <begin position="148"/>
        <end position="175"/>
    </location>
</feature>
<feature type="transmembrane region" description="Helical" evidence="1">
    <location>
        <begin position="27"/>
        <end position="47"/>
    </location>
</feature>
<protein>
    <submittedName>
        <fullName evidence="3">Phosphatase PAP2 family protein</fullName>
    </submittedName>
</protein>
<feature type="transmembrane region" description="Helical" evidence="1">
    <location>
        <begin position="105"/>
        <end position="136"/>
    </location>
</feature>
<dbReference type="EMBL" id="SVER01000016">
    <property type="protein sequence ID" value="MBE5919658.1"/>
    <property type="molecule type" value="Genomic_DNA"/>
</dbReference>
<organism evidence="3 4">
    <name type="scientific">Pseudobutyrivibrio ruminis</name>
    <dbReference type="NCBI Taxonomy" id="46206"/>
    <lineage>
        <taxon>Bacteria</taxon>
        <taxon>Bacillati</taxon>
        <taxon>Bacillota</taxon>
        <taxon>Clostridia</taxon>
        <taxon>Lachnospirales</taxon>
        <taxon>Lachnospiraceae</taxon>
        <taxon>Pseudobutyrivibrio</taxon>
    </lineage>
</organism>
<gene>
    <name evidence="3" type="ORF">E7272_07405</name>
</gene>